<evidence type="ECO:0000313" key="11">
    <source>
        <dbReference type="EMBL" id="CAD8973011.1"/>
    </source>
</evidence>
<name>A0A6U2IWI4_HEMAN</name>
<dbReference type="Pfam" id="PF05185">
    <property type="entry name" value="PRMT5"/>
    <property type="match status" value="1"/>
</dbReference>
<keyword evidence="1 4" id="KW-0489">Methyltransferase</keyword>
<feature type="binding site" evidence="6">
    <location>
        <begin position="304"/>
        <end position="305"/>
    </location>
    <ligand>
        <name>S-adenosyl-L-methionine</name>
        <dbReference type="ChEBI" id="CHEBI:59789"/>
    </ligand>
</feature>
<feature type="active site" description="Proton donor/acceptor" evidence="5">
    <location>
        <position position="416"/>
    </location>
</feature>
<dbReference type="GO" id="GO:0006355">
    <property type="term" value="P:regulation of DNA-templated transcription"/>
    <property type="evidence" value="ECO:0007669"/>
    <property type="project" value="TreeGrafter"/>
</dbReference>
<dbReference type="GO" id="GO:0032259">
    <property type="term" value="P:methylation"/>
    <property type="evidence" value="ECO:0007669"/>
    <property type="project" value="UniProtKB-KW"/>
</dbReference>
<evidence type="ECO:0000256" key="4">
    <source>
        <dbReference type="PIRNR" id="PIRNR015894"/>
    </source>
</evidence>
<feature type="binding site" evidence="6">
    <location>
        <position position="295"/>
    </location>
    <ligand>
        <name>S-adenosyl-L-methionine</name>
        <dbReference type="ChEBI" id="CHEBI:59789"/>
    </ligand>
</feature>
<dbReference type="PANTHER" id="PTHR10738">
    <property type="entry name" value="PROTEIN ARGININE N-METHYLTRANSFERASE 5"/>
    <property type="match status" value="1"/>
</dbReference>
<organism evidence="11">
    <name type="scientific">Hemiselmis andersenii</name>
    <name type="common">Cryptophyte alga</name>
    <dbReference type="NCBI Taxonomy" id="464988"/>
    <lineage>
        <taxon>Eukaryota</taxon>
        <taxon>Cryptophyceae</taxon>
        <taxon>Cryptomonadales</taxon>
        <taxon>Hemiselmidaceae</taxon>
        <taxon>Hemiselmis</taxon>
    </lineage>
</organism>
<accession>A0A6U2IWI4</accession>
<evidence type="ECO:0000256" key="2">
    <source>
        <dbReference type="ARBA" id="ARBA00022679"/>
    </source>
</evidence>
<dbReference type="Gene3D" id="2.70.160.11">
    <property type="entry name" value="Hnrnp arginine n-methyltransferase1"/>
    <property type="match status" value="1"/>
</dbReference>
<evidence type="ECO:0000256" key="6">
    <source>
        <dbReference type="PIRSR" id="PIRSR015894-2"/>
    </source>
</evidence>
<dbReference type="InterPro" id="IPR035075">
    <property type="entry name" value="PRMT5"/>
</dbReference>
<protein>
    <recommendedName>
        <fullName evidence="4">Protein arginine N-methyltransferase</fullName>
    </recommendedName>
</protein>
<evidence type="ECO:0000256" key="7">
    <source>
        <dbReference type="PIRSR" id="PIRSR015894-3"/>
    </source>
</evidence>
<gene>
    <name evidence="11" type="ORF">HAND00432_LOCUS24012</name>
</gene>
<feature type="domain" description="PRMT5 oligomerisation" evidence="10">
    <location>
        <begin position="440"/>
        <end position="603"/>
    </location>
</feature>
<sequence length="605" mass="68308">MGDVVRIGRLQTCVPDAHTVMDALRGNEMHFAVLPLVHPRARREFANKTVRDEPFTRSDLTLSSHAWSTNVVGALSPWLNLDSPCARVRTDSEKALKQEVMWAQHISCPAVLTPIPAKKCPNFARALYSNLTGYTNTQFMVRIPLVWTDDPEASSDPWETWNDVRSVCEHHACLSVALELTSDLPDQDTVEQWGAEQVKMIIVPTSIFLTNASGFPVLSKRHQAILNVFFARNVDLVLSGRPRHQSDMLVYTQYLQHLYQNRPQLSDSEAFEQPYWDYLQIPLQPLADNLESQTYEVFERDPVKYVNYQEAVRLCLLDLMAQPGRKEERFVIMVVGAGRGPLVRASLQAAEQAGANVFCYALDKNPNAVVTLRNMRLTEGWVGKVEVVHSDMRAFHPDVLADILVSELLGSFGDNELSPECLDGAQSFLKPGTGVSIPQSYTSAMAPISSAKLHQEVKSYNDVKHFETTYVVKMHAHRVLSRPQDCWTFDHPNHETPIDNARYSVHRFPITRSSCLTGFAGYFDAKLYGDVHISIHPETFSTGMFSWFPLLIPIRTPIYLPAGCEVEAHIWRRVEDKKVWYEWVVTSPSVGPLNNLNGRSFSIGL</sequence>
<evidence type="ECO:0000259" key="8">
    <source>
        <dbReference type="Pfam" id="PF05185"/>
    </source>
</evidence>
<dbReference type="InterPro" id="IPR007857">
    <property type="entry name" value="Arg_MeTrfase_PRMT5"/>
</dbReference>
<dbReference type="AlphaFoldDB" id="A0A6U2IWI4"/>
<proteinExistence type="inferred from homology"/>
<dbReference type="PIRSF" id="PIRSF015894">
    <property type="entry name" value="Skb1_MeTrfase"/>
    <property type="match status" value="1"/>
</dbReference>
<dbReference type="Gene3D" id="3.40.50.150">
    <property type="entry name" value="Vaccinia Virus protein VP39"/>
    <property type="match status" value="1"/>
</dbReference>
<feature type="binding site" evidence="6">
    <location>
        <begin position="391"/>
        <end position="392"/>
    </location>
    <ligand>
        <name>S-adenosyl-L-methionine</name>
        <dbReference type="ChEBI" id="CHEBI:59789"/>
    </ligand>
</feature>
<keyword evidence="2 4" id="KW-0808">Transferase</keyword>
<dbReference type="PROSITE" id="PS51678">
    <property type="entry name" value="SAM_MT_PRMT"/>
    <property type="match status" value="1"/>
</dbReference>
<feature type="domain" description="PRMT5 TIM barrel" evidence="9">
    <location>
        <begin position="30"/>
        <end position="261"/>
    </location>
</feature>
<evidence type="ECO:0000256" key="1">
    <source>
        <dbReference type="ARBA" id="ARBA00022603"/>
    </source>
</evidence>
<dbReference type="InterPro" id="IPR035247">
    <property type="entry name" value="PRMT5_TIM"/>
</dbReference>
<dbReference type="Gene3D" id="3.20.20.150">
    <property type="entry name" value="Divalent-metal-dependent TIM barrel enzymes"/>
    <property type="match status" value="1"/>
</dbReference>
<dbReference type="EMBL" id="HBFX01039906">
    <property type="protein sequence ID" value="CAD8973011.1"/>
    <property type="molecule type" value="Transcribed_RNA"/>
</dbReference>
<evidence type="ECO:0000256" key="3">
    <source>
        <dbReference type="ARBA" id="ARBA00022691"/>
    </source>
</evidence>
<dbReference type="PANTHER" id="PTHR10738:SF0">
    <property type="entry name" value="PROTEIN ARGININE N-METHYLTRANSFERASE 5"/>
    <property type="match status" value="1"/>
</dbReference>
<dbReference type="GO" id="GO:0016274">
    <property type="term" value="F:protein-arginine N-methyltransferase activity"/>
    <property type="evidence" value="ECO:0007669"/>
    <property type="project" value="InterPro"/>
</dbReference>
<dbReference type="FunFam" id="2.70.160.11:FF:000003">
    <property type="entry name" value="Protein arginine N-methyltransferase 5"/>
    <property type="match status" value="1"/>
</dbReference>
<feature type="site" description="Critical for specifying symmetric addition of methyl groups" evidence="7">
    <location>
        <position position="298"/>
    </location>
</feature>
<dbReference type="GO" id="GO:0005634">
    <property type="term" value="C:nucleus"/>
    <property type="evidence" value="ECO:0007669"/>
    <property type="project" value="TreeGrafter"/>
</dbReference>
<feature type="active site" description="Proton donor/acceptor" evidence="5">
    <location>
        <position position="407"/>
    </location>
</feature>
<dbReference type="InterPro" id="IPR025799">
    <property type="entry name" value="Arg_MeTrfase"/>
</dbReference>
<reference evidence="11" key="1">
    <citation type="submission" date="2021-01" db="EMBL/GenBank/DDBJ databases">
        <authorList>
            <person name="Corre E."/>
            <person name="Pelletier E."/>
            <person name="Niang G."/>
            <person name="Scheremetjew M."/>
            <person name="Finn R."/>
            <person name="Kale V."/>
            <person name="Holt S."/>
            <person name="Cochrane G."/>
            <person name="Meng A."/>
            <person name="Brown T."/>
            <person name="Cohen L."/>
        </authorList>
    </citation>
    <scope>NUCLEOTIDE SEQUENCE</scope>
    <source>
        <strain evidence="11">CCMP644</strain>
    </source>
</reference>
<keyword evidence="3 4" id="KW-0949">S-adenosyl-L-methionine</keyword>
<dbReference type="CDD" id="cd02440">
    <property type="entry name" value="AdoMet_MTases"/>
    <property type="match status" value="1"/>
</dbReference>
<dbReference type="InterPro" id="IPR029063">
    <property type="entry name" value="SAM-dependent_MTases_sf"/>
</dbReference>
<dbReference type="GO" id="GO:0005829">
    <property type="term" value="C:cytosol"/>
    <property type="evidence" value="ECO:0007669"/>
    <property type="project" value="TreeGrafter"/>
</dbReference>
<dbReference type="SUPFAM" id="SSF53335">
    <property type="entry name" value="S-adenosyl-L-methionine-dependent methyltransferases"/>
    <property type="match status" value="1"/>
</dbReference>
<evidence type="ECO:0000259" key="10">
    <source>
        <dbReference type="Pfam" id="PF17286"/>
    </source>
</evidence>
<comment type="similarity">
    <text evidence="4">Belongs to the class I-like SAM-binding methyltransferase superfamily.</text>
</comment>
<evidence type="ECO:0000259" key="9">
    <source>
        <dbReference type="Pfam" id="PF17285"/>
    </source>
</evidence>
<evidence type="ECO:0000256" key="5">
    <source>
        <dbReference type="PIRSR" id="PIRSR015894-1"/>
    </source>
</evidence>
<feature type="domain" description="PRMT5 arginine-N-methyltransferase" evidence="8">
    <location>
        <begin position="268"/>
        <end position="437"/>
    </location>
</feature>
<dbReference type="Pfam" id="PF17286">
    <property type="entry name" value="PRMT5_C"/>
    <property type="match status" value="1"/>
</dbReference>
<dbReference type="InterPro" id="IPR035248">
    <property type="entry name" value="PRMT5_C"/>
</dbReference>
<dbReference type="Pfam" id="PF17285">
    <property type="entry name" value="PRMT5_TIM"/>
    <property type="match status" value="1"/>
</dbReference>